<dbReference type="Proteomes" id="UP000479000">
    <property type="component" value="Unassembled WGS sequence"/>
</dbReference>
<protein>
    <submittedName>
        <fullName evidence="1">Uncharacterized protein</fullName>
    </submittedName>
</protein>
<reference evidence="1 2" key="1">
    <citation type="submission" date="2020-02" db="EMBL/GenBank/DDBJ databases">
        <authorList>
            <person name="Ferguson B K."/>
        </authorList>
    </citation>
    <scope>NUCLEOTIDE SEQUENCE [LARGE SCALE GENOMIC DNA]</scope>
</reference>
<gene>
    <name evidence="1" type="ORF">NTEN_LOCUS6267</name>
</gene>
<evidence type="ECO:0000313" key="2">
    <source>
        <dbReference type="Proteomes" id="UP000479000"/>
    </source>
</evidence>
<proteinExistence type="predicted"/>
<accession>A0A6H5GC99</accession>
<evidence type="ECO:0000313" key="1">
    <source>
        <dbReference type="EMBL" id="CAB0000197.1"/>
    </source>
</evidence>
<organism evidence="1 2">
    <name type="scientific">Nesidiocoris tenuis</name>
    <dbReference type="NCBI Taxonomy" id="355587"/>
    <lineage>
        <taxon>Eukaryota</taxon>
        <taxon>Metazoa</taxon>
        <taxon>Ecdysozoa</taxon>
        <taxon>Arthropoda</taxon>
        <taxon>Hexapoda</taxon>
        <taxon>Insecta</taxon>
        <taxon>Pterygota</taxon>
        <taxon>Neoptera</taxon>
        <taxon>Paraneoptera</taxon>
        <taxon>Hemiptera</taxon>
        <taxon>Heteroptera</taxon>
        <taxon>Panheteroptera</taxon>
        <taxon>Cimicomorpha</taxon>
        <taxon>Miridae</taxon>
        <taxon>Dicyphina</taxon>
        <taxon>Nesidiocoris</taxon>
    </lineage>
</organism>
<dbReference type="AlphaFoldDB" id="A0A6H5GC99"/>
<sequence length="54" mass="6607">MERSARNFRYNAIKYQIEETMSSPDELGCHNRNRINFRTRRRHIEQPAEPPVQY</sequence>
<dbReference type="EMBL" id="CADCXU010009261">
    <property type="protein sequence ID" value="CAB0000197.1"/>
    <property type="molecule type" value="Genomic_DNA"/>
</dbReference>
<keyword evidence="2" id="KW-1185">Reference proteome</keyword>
<name>A0A6H5GC99_9HEMI</name>